<evidence type="ECO:0000256" key="1">
    <source>
        <dbReference type="SAM" id="MobiDB-lite"/>
    </source>
</evidence>
<feature type="compositionally biased region" description="Basic residues" evidence="1">
    <location>
        <begin position="24"/>
        <end position="36"/>
    </location>
</feature>
<evidence type="ECO:0000313" key="2">
    <source>
        <dbReference type="EMBL" id="KUJ11077.1"/>
    </source>
</evidence>
<evidence type="ECO:0000313" key="3">
    <source>
        <dbReference type="Proteomes" id="UP000070700"/>
    </source>
</evidence>
<protein>
    <recommendedName>
        <fullName evidence="4">BZIP domain-containing protein</fullName>
    </recommendedName>
</protein>
<dbReference type="GeneID" id="28823168"/>
<dbReference type="OrthoDB" id="4505928at2759"/>
<organism evidence="2 3">
    <name type="scientific">Mollisia scopiformis</name>
    <name type="common">Conifer needle endophyte fungus</name>
    <name type="synonym">Phialocephala scopiformis</name>
    <dbReference type="NCBI Taxonomy" id="149040"/>
    <lineage>
        <taxon>Eukaryota</taxon>
        <taxon>Fungi</taxon>
        <taxon>Dikarya</taxon>
        <taxon>Ascomycota</taxon>
        <taxon>Pezizomycotina</taxon>
        <taxon>Leotiomycetes</taxon>
        <taxon>Helotiales</taxon>
        <taxon>Mollisiaceae</taxon>
        <taxon>Mollisia</taxon>
    </lineage>
</organism>
<sequence>MDDSSSNAINQTSTASPDAIERARLRRNQRNSRARKQAYIQDLEQRWGKCVELGAQATMEMQKEAQRVHEENRLLRKALHNQGLDDATIERALEAAKSASCAVPAPPQVREGLITDELPAVSWSNIDSAGEHPSMAAVPSTGVENPQVVGETDIPQTLDLFDWLDNLSQIKDAFGAESFDDLFDYSAVPLESSDFIGLNASMDPYVDYTPSSTIS</sequence>
<proteinExistence type="predicted"/>
<accession>A0A194WTZ0</accession>
<reference evidence="2 3" key="1">
    <citation type="submission" date="2015-10" db="EMBL/GenBank/DDBJ databases">
        <title>Full genome of DAOMC 229536 Phialocephala scopiformis, a fungal endophyte of spruce producing the potent anti-insectan compound rugulosin.</title>
        <authorList>
            <consortium name="DOE Joint Genome Institute"/>
            <person name="Walker A.K."/>
            <person name="Frasz S.L."/>
            <person name="Seifert K.A."/>
            <person name="Miller J.D."/>
            <person name="Mondo S.J."/>
            <person name="Labutti K."/>
            <person name="Lipzen A."/>
            <person name="Dockter R."/>
            <person name="Kennedy M."/>
            <person name="Grigoriev I.V."/>
            <person name="Spatafora J.W."/>
        </authorList>
    </citation>
    <scope>NUCLEOTIDE SEQUENCE [LARGE SCALE GENOMIC DNA]</scope>
    <source>
        <strain evidence="2 3">CBS 120377</strain>
    </source>
</reference>
<keyword evidence="3" id="KW-1185">Reference proteome</keyword>
<dbReference type="PANTHER" id="PTHR42070:SF1">
    <property type="entry name" value="FILAMENT ASSOCIATED PROTEIN, PUTATIVE (AFU_ORTHOLOGUE AFUA_8G06630)-RELATED"/>
    <property type="match status" value="1"/>
</dbReference>
<dbReference type="STRING" id="149040.A0A194WTZ0"/>
<dbReference type="InParanoid" id="A0A194WTZ0"/>
<evidence type="ECO:0008006" key="4">
    <source>
        <dbReference type="Google" id="ProtNLM"/>
    </source>
</evidence>
<dbReference type="KEGG" id="psco:LY89DRAFT_674427"/>
<dbReference type="CDD" id="cd14688">
    <property type="entry name" value="bZIP_YAP"/>
    <property type="match status" value="1"/>
</dbReference>
<dbReference type="PANTHER" id="PTHR42070">
    <property type="entry name" value="FILAMENT ASSOCIATED PROTEIN, PUTATIVE (AFU_ORTHOLOGUE AFUA_8G06630)-RELATED"/>
    <property type="match status" value="1"/>
</dbReference>
<gene>
    <name evidence="2" type="ORF">LY89DRAFT_674427</name>
</gene>
<feature type="compositionally biased region" description="Polar residues" evidence="1">
    <location>
        <begin position="1"/>
        <end position="16"/>
    </location>
</feature>
<dbReference type="Gene3D" id="1.20.5.170">
    <property type="match status" value="1"/>
</dbReference>
<dbReference type="AlphaFoldDB" id="A0A194WTZ0"/>
<feature type="region of interest" description="Disordered" evidence="1">
    <location>
        <begin position="1"/>
        <end position="36"/>
    </location>
</feature>
<dbReference type="RefSeq" id="XP_018065432.1">
    <property type="nucleotide sequence ID" value="XM_018213442.1"/>
</dbReference>
<name>A0A194WTZ0_MOLSC</name>
<dbReference type="Proteomes" id="UP000070700">
    <property type="component" value="Unassembled WGS sequence"/>
</dbReference>
<dbReference type="EMBL" id="KQ947427">
    <property type="protein sequence ID" value="KUJ11077.1"/>
    <property type="molecule type" value="Genomic_DNA"/>
</dbReference>